<gene>
    <name evidence="2" type="ORF">A3843_01670</name>
</gene>
<evidence type="ECO:0000259" key="1">
    <source>
        <dbReference type="Pfam" id="PF13649"/>
    </source>
</evidence>
<dbReference type="PANTHER" id="PTHR42912">
    <property type="entry name" value="METHYLTRANSFERASE"/>
    <property type="match status" value="1"/>
</dbReference>
<dbReference type="EMBL" id="LVVZ01000004">
    <property type="protein sequence ID" value="OKL45668.1"/>
    <property type="molecule type" value="Genomic_DNA"/>
</dbReference>
<evidence type="ECO:0000313" key="2">
    <source>
        <dbReference type="EMBL" id="OKL45668.1"/>
    </source>
</evidence>
<organism evidence="2 3">
    <name type="scientific">Pseudovibrio exalbescens</name>
    <dbReference type="NCBI Taxonomy" id="197461"/>
    <lineage>
        <taxon>Bacteria</taxon>
        <taxon>Pseudomonadati</taxon>
        <taxon>Pseudomonadota</taxon>
        <taxon>Alphaproteobacteria</taxon>
        <taxon>Hyphomicrobiales</taxon>
        <taxon>Stappiaceae</taxon>
        <taxon>Pseudovibrio</taxon>
    </lineage>
</organism>
<dbReference type="STRING" id="197461.A3843_01670"/>
<dbReference type="AlphaFoldDB" id="A0A1U7JLV3"/>
<dbReference type="CDD" id="cd02440">
    <property type="entry name" value="AdoMet_MTases"/>
    <property type="match status" value="1"/>
</dbReference>
<dbReference type="GO" id="GO:0008168">
    <property type="term" value="F:methyltransferase activity"/>
    <property type="evidence" value="ECO:0007669"/>
    <property type="project" value="TreeGrafter"/>
</dbReference>
<evidence type="ECO:0000313" key="3">
    <source>
        <dbReference type="Proteomes" id="UP000185783"/>
    </source>
</evidence>
<name>A0A1U7JLV3_9HYPH</name>
<feature type="domain" description="Methyltransferase" evidence="1">
    <location>
        <begin position="96"/>
        <end position="190"/>
    </location>
</feature>
<keyword evidence="3" id="KW-1185">Reference proteome</keyword>
<dbReference type="Pfam" id="PF13649">
    <property type="entry name" value="Methyltransf_25"/>
    <property type="match status" value="1"/>
</dbReference>
<dbReference type="InterPro" id="IPR041698">
    <property type="entry name" value="Methyltransf_25"/>
</dbReference>
<comment type="caution">
    <text evidence="2">The sequence shown here is derived from an EMBL/GenBank/DDBJ whole genome shotgun (WGS) entry which is preliminary data.</text>
</comment>
<accession>A0A1U7JLV3</accession>
<dbReference type="Gene3D" id="3.40.50.150">
    <property type="entry name" value="Vaccinia Virus protein VP39"/>
    <property type="match status" value="1"/>
</dbReference>
<dbReference type="Proteomes" id="UP000185783">
    <property type="component" value="Unassembled WGS sequence"/>
</dbReference>
<sequence>MKTGITQLWSTLGDARIQHKHAIYGWYAELGITSDFFEVPSCAYLGEAQVSREAGMSAEQAFQAIFGGLDRQGPGSVASTRKALSLLPKLPEGGSVLDAGCGTGGSTLTLAQTLPRPIIASDVNAQSLQILLERVGKKVPEADVSVKQASMDDLGLEPDSLSLIWAEGAVFTVGPENALRHWYPLLKSGGVIAFSDLMWVSAERPEPAELFFNKCYEGLGAMPDVVGLLDLALSVGYRLHTCFTLPESDWWDEYYAGLSARVEEYAGSEDPDIQGVVAHCRTEMDIVRQYLGSFGYVFFILVKP</sequence>
<reference evidence="2 3" key="1">
    <citation type="submission" date="2016-03" db="EMBL/GenBank/DDBJ databases">
        <title>Genome sequence of Nesiotobacter sp. nov., a moderately halophilic alphaproteobacterium isolated from the Yellow Sea, China.</title>
        <authorList>
            <person name="Zhang G."/>
            <person name="Zhang R."/>
        </authorList>
    </citation>
    <scope>NUCLEOTIDE SEQUENCE [LARGE SCALE GENOMIC DNA]</scope>
    <source>
        <strain evidence="2 3">WB1-6</strain>
    </source>
</reference>
<dbReference type="InterPro" id="IPR029063">
    <property type="entry name" value="SAM-dependent_MTases_sf"/>
</dbReference>
<dbReference type="InterPro" id="IPR050508">
    <property type="entry name" value="Methyltransf_Superfamily"/>
</dbReference>
<proteinExistence type="predicted"/>
<dbReference type="SUPFAM" id="SSF53335">
    <property type="entry name" value="S-adenosyl-L-methionine-dependent methyltransferases"/>
    <property type="match status" value="1"/>
</dbReference>
<protein>
    <recommendedName>
        <fullName evidence="1">Methyltransferase domain-containing protein</fullName>
    </recommendedName>
</protein>